<keyword evidence="6" id="KW-0511">Multifunctional enzyme</keyword>
<reference evidence="11" key="1">
    <citation type="submission" date="2022-06" db="EMBL/GenBank/DDBJ databases">
        <title>WGS of actinobacteria.</title>
        <authorList>
            <person name="Thawai C."/>
        </authorList>
    </citation>
    <scope>NUCLEOTIDE SEQUENCE</scope>
    <source>
        <strain evidence="11">DSM 42010</strain>
    </source>
</reference>
<gene>
    <name evidence="11" type="ORF">NQU54_48090</name>
</gene>
<dbReference type="Gene3D" id="3.40.50.720">
    <property type="entry name" value="NAD(P)-binding Rossmann-like Domain"/>
    <property type="match status" value="1"/>
</dbReference>
<feature type="non-terminal residue" evidence="11">
    <location>
        <position position="1"/>
    </location>
</feature>
<dbReference type="GO" id="GO:0004312">
    <property type="term" value="F:fatty acid synthase activity"/>
    <property type="evidence" value="ECO:0007669"/>
    <property type="project" value="TreeGrafter"/>
</dbReference>
<evidence type="ECO:0000256" key="3">
    <source>
        <dbReference type="ARBA" id="ARBA00022553"/>
    </source>
</evidence>
<dbReference type="Gene3D" id="1.10.1200.10">
    <property type="entry name" value="ACP-like"/>
    <property type="match status" value="1"/>
</dbReference>
<dbReference type="InterPro" id="IPR001227">
    <property type="entry name" value="Ac_transferase_dom_sf"/>
</dbReference>
<dbReference type="EMBL" id="JANIIC010000162">
    <property type="protein sequence ID" value="MCQ8836547.1"/>
    <property type="molecule type" value="Genomic_DNA"/>
</dbReference>
<dbReference type="SMART" id="SM00826">
    <property type="entry name" value="PKS_DH"/>
    <property type="match status" value="1"/>
</dbReference>
<feature type="region of interest" description="C-terminal hotdog fold" evidence="8">
    <location>
        <begin position="613"/>
        <end position="751"/>
    </location>
</feature>
<dbReference type="InterPro" id="IPR014043">
    <property type="entry name" value="Acyl_transferase_dom"/>
</dbReference>
<dbReference type="Pfam" id="PF14765">
    <property type="entry name" value="PS-DH"/>
    <property type="match status" value="1"/>
</dbReference>
<evidence type="ECO:0000313" key="11">
    <source>
        <dbReference type="EMBL" id="MCQ8836547.1"/>
    </source>
</evidence>
<evidence type="ECO:0000256" key="8">
    <source>
        <dbReference type="PROSITE-ProRule" id="PRU01363"/>
    </source>
</evidence>
<dbReference type="InterPro" id="IPR049900">
    <property type="entry name" value="PKS_mFAS_DH"/>
</dbReference>
<feature type="domain" description="Carrier" evidence="9">
    <location>
        <begin position="1234"/>
        <end position="1309"/>
    </location>
</feature>
<feature type="active site" description="Proton donor; for dehydratase activity" evidence="8">
    <location>
        <position position="673"/>
    </location>
</feature>
<evidence type="ECO:0000256" key="1">
    <source>
        <dbReference type="ARBA" id="ARBA00004792"/>
    </source>
</evidence>
<evidence type="ECO:0000256" key="5">
    <source>
        <dbReference type="ARBA" id="ARBA00023194"/>
    </source>
</evidence>
<evidence type="ECO:0000256" key="7">
    <source>
        <dbReference type="ARBA" id="ARBA00023315"/>
    </source>
</evidence>
<dbReference type="GO" id="GO:0031177">
    <property type="term" value="F:phosphopantetheine binding"/>
    <property type="evidence" value="ECO:0007669"/>
    <property type="project" value="InterPro"/>
</dbReference>
<feature type="region of interest" description="N-terminal hotdog fold" evidence="8">
    <location>
        <begin position="471"/>
        <end position="600"/>
    </location>
</feature>
<dbReference type="SMART" id="SM00827">
    <property type="entry name" value="PKS_AT"/>
    <property type="match status" value="1"/>
</dbReference>
<keyword evidence="5" id="KW-0045">Antibiotic biosynthesis</keyword>
<dbReference type="InterPro" id="IPR016035">
    <property type="entry name" value="Acyl_Trfase/lysoPLipase"/>
</dbReference>
<dbReference type="Pfam" id="PF22953">
    <property type="entry name" value="SpnB_Rossmann"/>
    <property type="match status" value="1"/>
</dbReference>
<dbReference type="InterPro" id="IPR006162">
    <property type="entry name" value="Ppantetheine_attach_site"/>
</dbReference>
<dbReference type="Proteomes" id="UP001142400">
    <property type="component" value="Unassembled WGS sequence"/>
</dbReference>
<dbReference type="SUPFAM" id="SSF52151">
    <property type="entry name" value="FabD/lysophospholipase-like"/>
    <property type="match status" value="1"/>
</dbReference>
<dbReference type="Pfam" id="PF22621">
    <property type="entry name" value="CurL-like_PKS_C"/>
    <property type="match status" value="1"/>
</dbReference>
<dbReference type="InterPro" id="IPR036291">
    <property type="entry name" value="NAD(P)-bd_dom_sf"/>
</dbReference>
<dbReference type="SUPFAM" id="SSF55048">
    <property type="entry name" value="Probable ACP-binding domain of malonyl-CoA ACP transacylase"/>
    <property type="match status" value="1"/>
</dbReference>
<keyword evidence="3" id="KW-0597">Phosphoprotein</keyword>
<proteinExistence type="predicted"/>
<dbReference type="InterPro" id="IPR036736">
    <property type="entry name" value="ACP-like_sf"/>
</dbReference>
<dbReference type="Pfam" id="PF00698">
    <property type="entry name" value="Acyl_transf_1"/>
    <property type="match status" value="1"/>
</dbReference>
<accession>A0A9X2RZL4</accession>
<dbReference type="CDD" id="cd08956">
    <property type="entry name" value="KR_3_FAS_SDR_x"/>
    <property type="match status" value="1"/>
</dbReference>
<dbReference type="Gene3D" id="3.30.70.3290">
    <property type="match status" value="1"/>
</dbReference>
<dbReference type="GO" id="GO:0006633">
    <property type="term" value="P:fatty acid biosynthetic process"/>
    <property type="evidence" value="ECO:0007669"/>
    <property type="project" value="TreeGrafter"/>
</dbReference>
<protein>
    <submittedName>
        <fullName evidence="11">Type I polyketide synthase</fullName>
    </submittedName>
</protein>
<dbReference type="InterPro" id="IPR016036">
    <property type="entry name" value="Malonyl_transacylase_ACP-bd"/>
</dbReference>
<sequence>TLPEEVTAPIRPGAVLPWVLSARTETALREQARRLLDMLAAEPERELDALAQALATTRTEFEHRAVILGESRTEIEAGLSALISGAPMAGLVQGVAVGRIDPVFVFPGQGSQWAGMARELMADSPVFAERLKECVLALEPVTGWSLLDVLNEAPGAPPLDRVDVVQPALFAVMVSLAALWQAVGVEPAVVMGHSQGEIAAACAAGALTLQDAARVVALRSRALTSLAGQGGMVSLSLPTDQARQLAAEWPERITLAAINGPGSAVFSGEPRALDELTAHCERQGVRIRRIPVDYASHSPQVESLRDELRAALSGLAPREPETTFWSTTTAAQLDATTLLDAEYWYRNLRQTVRFEEVVVALAEHGHRLFVECSPHPVLAHAVQGALDGLDDGVAYTAIGTLRREEGGRRRLVQSLAEAYVLGAPVDWRTVFAYRRPAATDLPTYPFQRERYWLEPNRLTSTATRGWESTDHPLLTAEIRLAAAEGIVFTGELALAEYAWLADHAVGGVVLLPGTALLELALHAGNRLDCPELEELVLESPVVIPAEGAVRLQLRVGAPDPDGRRQVTLHTAPGTSTAEVPESDEWIRRAVGTLRPRSAATPSVSTAAWPPRNAVPLDSTDFYPRLAACGYDYGPAFQGLCAVWRDDDSYCAEIRLPGPQPMAEGFNLHPALLDAALHVLALDAVADPADGIRLPFAWSGVRLHSIGTAELRVRITPNGPDTVSLSLTDPTGAPVATVDCLTVRPITPEHLAAVRSSGTTPLHHLAWVELPTTTDIPDVTFAVLRTDVQNTVSTGGPGGGMTPMPLDVLLADEAAAPDLVLVEATAQTRDGTPATVHHAVRTALELIHVWLREDRFASSRLVVCTRSAVSVHSDEPLTGLADAAVQGMLRSAHSEHPDRFALLDLDADAALPDTASPTLAHLAAGEPHVAQRGSRLYVPRLTRIPALDESPALLAPQGTVLITGGAGTLGTLISRHLVRHHGVRRLLLLSRRGDGAPGAAALRAELAALGAEVTVLACDVGDREALRAALESIPQKHPLTAVMHLAGALDDGTVETLTSERVTAVLRPKADAAWYLHELTRDLPLSAFVLFSSIAGTIGSPGQGNYAAANAFLDALAEHRRAEGRPGLSLSWGLWDEASGMTGHLYRAQRDRMRSGGLVPLSDDEGLALFDAALGSARALLTPVRLDPAALRMAAGDGSLPSVLSGLVPTPARATSDQAPLADRLTDLAPEQQKRVLLALVRSTVAAVLGRSSAEAVEPLASFKDIGFDSLLAVQLRNRLNAATGLRLASAMAFDHPNAVTLAEYLRNELVAVPPTPEDVVHRWLEELEDILPTIEADGPARAAVTARLEAVLTRWRGGGAQQQDDEQLHSASADEVFAYLDKIL</sequence>
<dbReference type="FunFam" id="3.40.366.10:FF:000002">
    <property type="entry name" value="Probable polyketide synthase 2"/>
    <property type="match status" value="1"/>
</dbReference>
<dbReference type="InterPro" id="IPR049551">
    <property type="entry name" value="PKS_DH_C"/>
</dbReference>
<dbReference type="Pfam" id="PF00550">
    <property type="entry name" value="PP-binding"/>
    <property type="match status" value="1"/>
</dbReference>
<name>A0A9X2RZL4_STRMQ</name>
<dbReference type="SUPFAM" id="SSF51735">
    <property type="entry name" value="NAD(P)-binding Rossmann-fold domains"/>
    <property type="match status" value="2"/>
</dbReference>
<dbReference type="FunFam" id="1.10.1200.10:FF:000007">
    <property type="entry name" value="Probable polyketide synthase pks17"/>
    <property type="match status" value="1"/>
</dbReference>
<evidence type="ECO:0000259" key="10">
    <source>
        <dbReference type="PROSITE" id="PS52019"/>
    </source>
</evidence>
<evidence type="ECO:0000259" key="9">
    <source>
        <dbReference type="PROSITE" id="PS50075"/>
    </source>
</evidence>
<dbReference type="PROSITE" id="PS50075">
    <property type="entry name" value="CARRIER"/>
    <property type="match status" value="1"/>
</dbReference>
<dbReference type="InterPro" id="IPR009081">
    <property type="entry name" value="PP-bd_ACP"/>
</dbReference>
<dbReference type="Gene3D" id="3.40.366.10">
    <property type="entry name" value="Malonyl-Coenzyme A Acyl Carrier Protein, domain 2"/>
    <property type="match status" value="1"/>
</dbReference>
<dbReference type="SUPFAM" id="SSF47336">
    <property type="entry name" value="ACP-like"/>
    <property type="match status" value="1"/>
</dbReference>
<keyword evidence="4" id="KW-0808">Transferase</keyword>
<comment type="caution">
    <text evidence="11">The sequence shown here is derived from an EMBL/GenBank/DDBJ whole genome shotgun (WGS) entry which is preliminary data.</text>
</comment>
<evidence type="ECO:0000256" key="2">
    <source>
        <dbReference type="ARBA" id="ARBA00022450"/>
    </source>
</evidence>
<dbReference type="InterPro" id="IPR057326">
    <property type="entry name" value="KR_dom"/>
</dbReference>
<dbReference type="InterPro" id="IPR055123">
    <property type="entry name" value="SpnB-like_Rossmann"/>
</dbReference>
<feature type="domain" description="PKS/mFAS DH" evidence="10">
    <location>
        <begin position="471"/>
        <end position="751"/>
    </location>
</feature>
<dbReference type="InterPro" id="IPR013968">
    <property type="entry name" value="PKS_KR"/>
</dbReference>
<dbReference type="InterPro" id="IPR020807">
    <property type="entry name" value="PKS_DH"/>
</dbReference>
<evidence type="ECO:0000256" key="6">
    <source>
        <dbReference type="ARBA" id="ARBA00023268"/>
    </source>
</evidence>
<dbReference type="InterPro" id="IPR049552">
    <property type="entry name" value="PKS_DH_N"/>
</dbReference>
<dbReference type="Pfam" id="PF08659">
    <property type="entry name" value="KR"/>
    <property type="match status" value="1"/>
</dbReference>
<dbReference type="SMART" id="SM00823">
    <property type="entry name" value="PKS_PP"/>
    <property type="match status" value="1"/>
</dbReference>
<dbReference type="Gene3D" id="3.10.129.110">
    <property type="entry name" value="Polyketide synthase dehydratase"/>
    <property type="match status" value="1"/>
</dbReference>
<keyword evidence="7" id="KW-0012">Acyltransferase</keyword>
<dbReference type="PROSITE" id="PS52019">
    <property type="entry name" value="PKS_MFAS_DH"/>
    <property type="match status" value="1"/>
</dbReference>
<dbReference type="PANTHER" id="PTHR43775">
    <property type="entry name" value="FATTY ACID SYNTHASE"/>
    <property type="match status" value="1"/>
</dbReference>
<evidence type="ECO:0000313" key="12">
    <source>
        <dbReference type="Proteomes" id="UP001142400"/>
    </source>
</evidence>
<dbReference type="InterPro" id="IPR050091">
    <property type="entry name" value="PKS_NRPS_Biosynth_Enz"/>
</dbReference>
<comment type="pathway">
    <text evidence="1">Antibiotic biosynthesis.</text>
</comment>
<dbReference type="GO" id="GO:0017000">
    <property type="term" value="P:antibiotic biosynthetic process"/>
    <property type="evidence" value="ECO:0007669"/>
    <property type="project" value="UniProtKB-KW"/>
</dbReference>
<dbReference type="RefSeq" id="WP_257636576.1">
    <property type="nucleotide sequence ID" value="NZ_JANIIC010000162.1"/>
</dbReference>
<dbReference type="SMART" id="SM01294">
    <property type="entry name" value="PKS_PP_betabranch"/>
    <property type="match status" value="1"/>
</dbReference>
<evidence type="ECO:0000256" key="4">
    <source>
        <dbReference type="ARBA" id="ARBA00022679"/>
    </source>
</evidence>
<organism evidence="11 12">
    <name type="scientific">Streptomyces malaysiensis subsp. samsunensis</name>
    <dbReference type="NCBI Taxonomy" id="459658"/>
    <lineage>
        <taxon>Bacteria</taxon>
        <taxon>Bacillati</taxon>
        <taxon>Actinomycetota</taxon>
        <taxon>Actinomycetes</taxon>
        <taxon>Kitasatosporales</taxon>
        <taxon>Streptomycetaceae</taxon>
        <taxon>Streptomyces</taxon>
        <taxon>Streptomyces violaceusniger group</taxon>
    </lineage>
</organism>
<feature type="active site" description="Proton acceptor; for dehydratase activity" evidence="8">
    <location>
        <position position="503"/>
    </location>
</feature>
<keyword evidence="12" id="KW-1185">Reference proteome</keyword>
<dbReference type="InterPro" id="IPR042104">
    <property type="entry name" value="PKS_dehydratase_sf"/>
</dbReference>
<dbReference type="InterPro" id="IPR020806">
    <property type="entry name" value="PKS_PP-bd"/>
</dbReference>
<dbReference type="SMART" id="SM00822">
    <property type="entry name" value="PKS_KR"/>
    <property type="match status" value="1"/>
</dbReference>
<keyword evidence="2" id="KW-0596">Phosphopantetheine</keyword>
<dbReference type="PROSITE" id="PS00012">
    <property type="entry name" value="PHOSPHOPANTETHEINE"/>
    <property type="match status" value="1"/>
</dbReference>
<dbReference type="Pfam" id="PF21089">
    <property type="entry name" value="PKS_DH_N"/>
    <property type="match status" value="1"/>
</dbReference>
<dbReference type="PANTHER" id="PTHR43775:SF51">
    <property type="entry name" value="INACTIVE PHENOLPHTHIOCEROL SYNTHESIS POLYKETIDE SYNTHASE TYPE I PKS1-RELATED"/>
    <property type="match status" value="1"/>
</dbReference>